<dbReference type="Proteomes" id="UP000244855">
    <property type="component" value="Unassembled WGS sequence"/>
</dbReference>
<organism evidence="1 2">
    <name type="scientific">Periconia macrospinosa</name>
    <dbReference type="NCBI Taxonomy" id="97972"/>
    <lineage>
        <taxon>Eukaryota</taxon>
        <taxon>Fungi</taxon>
        <taxon>Dikarya</taxon>
        <taxon>Ascomycota</taxon>
        <taxon>Pezizomycotina</taxon>
        <taxon>Dothideomycetes</taxon>
        <taxon>Pleosporomycetidae</taxon>
        <taxon>Pleosporales</taxon>
        <taxon>Massarineae</taxon>
        <taxon>Periconiaceae</taxon>
        <taxon>Periconia</taxon>
    </lineage>
</organism>
<gene>
    <name evidence="1" type="ORF">DM02DRAFT_676352</name>
</gene>
<sequence>MELTRKNFVLEAFKRAPGDSRLKVATYFWVLSKYSIQGDNTQVTPEEVENAIGSSTTMSEQCMALPERLFNLAGVWDGEDKGLSPNFTVDENMFHLMQIFNKQIWSIASKQASPEPPPDGVERLPWLMSAPLVSGLALLLCQEVNDIFKEIDVCLRYLDYVRQPHLSEFTRHEVAAIIPRYRYPVLCLQDYALSSDATKWYYDYLVAFEYDCLAPSRRMQGRFSIPFLVGLSMLRALQGEESTPPKENGKLCWKHRYHAYIYERVRWTAPLARLCGAVVPTNVCCEKAFWDIVRETIQVRMEEYLKTLDQRKDHAERVLTNPVINWSPIEPDSVLAELGSLPV</sequence>
<dbReference type="EMBL" id="KZ805545">
    <property type="protein sequence ID" value="PVH94228.1"/>
    <property type="molecule type" value="Genomic_DNA"/>
</dbReference>
<dbReference type="AlphaFoldDB" id="A0A2V1D841"/>
<evidence type="ECO:0000313" key="1">
    <source>
        <dbReference type="EMBL" id="PVH94228.1"/>
    </source>
</evidence>
<proteinExistence type="predicted"/>
<name>A0A2V1D841_9PLEO</name>
<protein>
    <submittedName>
        <fullName evidence="1">Uncharacterized protein</fullName>
    </submittedName>
</protein>
<evidence type="ECO:0000313" key="2">
    <source>
        <dbReference type="Proteomes" id="UP000244855"/>
    </source>
</evidence>
<accession>A0A2V1D841</accession>
<keyword evidence="2" id="KW-1185">Reference proteome</keyword>
<reference evidence="1 2" key="1">
    <citation type="journal article" date="2018" name="Sci. Rep.">
        <title>Comparative genomics provides insights into the lifestyle and reveals functional heterogeneity of dark septate endophytic fungi.</title>
        <authorList>
            <person name="Knapp D.G."/>
            <person name="Nemeth J.B."/>
            <person name="Barry K."/>
            <person name="Hainaut M."/>
            <person name="Henrissat B."/>
            <person name="Johnson J."/>
            <person name="Kuo A."/>
            <person name="Lim J.H.P."/>
            <person name="Lipzen A."/>
            <person name="Nolan M."/>
            <person name="Ohm R.A."/>
            <person name="Tamas L."/>
            <person name="Grigoriev I.V."/>
            <person name="Spatafora J.W."/>
            <person name="Nagy L.G."/>
            <person name="Kovacs G.M."/>
        </authorList>
    </citation>
    <scope>NUCLEOTIDE SEQUENCE [LARGE SCALE GENOMIC DNA]</scope>
    <source>
        <strain evidence="1 2">DSE2036</strain>
    </source>
</reference>